<keyword evidence="11" id="KW-1185">Reference proteome</keyword>
<proteinExistence type="inferred from homology"/>
<evidence type="ECO:0000256" key="2">
    <source>
        <dbReference type="ARBA" id="ARBA00009677"/>
    </source>
</evidence>
<comment type="similarity">
    <text evidence="2 5">Belongs to the flagella basal body rod proteins family.</text>
</comment>
<comment type="caution">
    <text evidence="10">The sequence shown here is derived from an EMBL/GenBank/DDBJ whole genome shotgun (WGS) entry which is preliminary data.</text>
</comment>
<dbReference type="Gene3D" id="2.60.98.20">
    <property type="entry name" value="Flagellar hook protein FlgE"/>
    <property type="match status" value="1"/>
</dbReference>
<evidence type="ECO:0000259" key="8">
    <source>
        <dbReference type="Pfam" id="PF07559"/>
    </source>
</evidence>
<keyword evidence="10" id="KW-0969">Cilium</keyword>
<feature type="domain" description="Flagellar hook protein FlgE D2" evidence="8">
    <location>
        <begin position="169"/>
        <end position="287"/>
    </location>
</feature>
<dbReference type="Pfam" id="PF06429">
    <property type="entry name" value="Flg_bbr_C"/>
    <property type="match status" value="1"/>
</dbReference>
<dbReference type="AlphaFoldDB" id="A0AA46ACS5"/>
<dbReference type="SUPFAM" id="SSF117143">
    <property type="entry name" value="Flagellar hook protein flgE"/>
    <property type="match status" value="2"/>
</dbReference>
<feature type="domain" description="Flagellar hook protein FlgE/F/G-like D1" evidence="9">
    <location>
        <begin position="90"/>
        <end position="165"/>
    </location>
</feature>
<dbReference type="GO" id="GO:0005829">
    <property type="term" value="C:cytosol"/>
    <property type="evidence" value="ECO:0007669"/>
    <property type="project" value="TreeGrafter"/>
</dbReference>
<dbReference type="InterPro" id="IPR037925">
    <property type="entry name" value="FlgE/F/G-like"/>
</dbReference>
<accession>A0AA46ACS5</accession>
<evidence type="ECO:0000256" key="1">
    <source>
        <dbReference type="ARBA" id="ARBA00004117"/>
    </source>
</evidence>
<name>A0AA46ACS5_9AQUI</name>
<keyword evidence="4 5" id="KW-0975">Bacterial flagellum</keyword>
<dbReference type="PROSITE" id="PS00588">
    <property type="entry name" value="FLAGELLA_BB_ROD"/>
    <property type="match status" value="1"/>
</dbReference>
<dbReference type="Proteomes" id="UP001157947">
    <property type="component" value="Unassembled WGS sequence"/>
</dbReference>
<keyword evidence="10" id="KW-0282">Flagellum</keyword>
<feature type="domain" description="Flagellar basal body rod protein N-terminal" evidence="6">
    <location>
        <begin position="7"/>
        <end position="35"/>
    </location>
</feature>
<dbReference type="PANTHER" id="PTHR30435:SF1">
    <property type="entry name" value="FLAGELLAR HOOK PROTEIN FLGE"/>
    <property type="match status" value="1"/>
</dbReference>
<evidence type="ECO:0000259" key="9">
    <source>
        <dbReference type="Pfam" id="PF22692"/>
    </source>
</evidence>
<comment type="subcellular location">
    <subcellularLocation>
        <location evidence="1 5">Bacterial flagellum basal body</location>
    </subcellularLocation>
</comment>
<evidence type="ECO:0000259" key="7">
    <source>
        <dbReference type="Pfam" id="PF06429"/>
    </source>
</evidence>
<dbReference type="PANTHER" id="PTHR30435">
    <property type="entry name" value="FLAGELLAR PROTEIN"/>
    <property type="match status" value="1"/>
</dbReference>
<organism evidence="10 11">
    <name type="scientific">Venenivibrio stagnispumantis</name>
    <dbReference type="NCBI Taxonomy" id="407998"/>
    <lineage>
        <taxon>Bacteria</taxon>
        <taxon>Pseudomonadati</taxon>
        <taxon>Aquificota</taxon>
        <taxon>Aquificia</taxon>
        <taxon>Aquificales</taxon>
        <taxon>Hydrogenothermaceae</taxon>
        <taxon>Venenivibrio</taxon>
    </lineage>
</organism>
<keyword evidence="10" id="KW-0966">Cell projection</keyword>
<dbReference type="GO" id="GO:0009424">
    <property type="term" value="C:bacterial-type flagellum hook"/>
    <property type="evidence" value="ECO:0007669"/>
    <property type="project" value="TreeGrafter"/>
</dbReference>
<sequence>MIQAMWTGNTGLNADQYWLSVISDNIANVNTIGYKYERASFEDMITSSLTTFSNNVPKNMEIGGGAIVANTQKIFTQGNFSQTNVPTDLALEGQGFFMVADNNGTIYYTRNGQFRLNADGDLVNTLGLKLQGWTLDDNGNMVGAIGSINIPYSQPPKTTTKISVDSPSNLDSRSNIITATFNPADSTTFNYVNTMTVYDSLGNPHKAQFYFVRTGGNQWRVFGLLDDEPIQFTVPGDTNTYDALLLEFNGTGQISSIKGYGKDMNCLDNCHGTTLNEDSGDAGEYQLPYYPVIPGSVLISNYNGTTVNWIDDGNGNIIDLITNNSIGTIDYNTGKITINQSAGTSSSENIQVAYRTKVYESGDTGEYTLVNTPILPGSVSISQYNGTTVNWIDDGAGNIIDLKNNNQIVGSINYTTGKITINQSAGTSSSENIQVAYKIYFTTISTNTIQPDQISILPISANNPNSVGLNTGANPIQFSLNLQNLRQLASDFLFTGNQDGYSKGDLLSVFISEDGVIKGSYSNGTTKNIARLATAVFKDTEMLVRKGTFLYLPNQQTPTPIVAPGGVLNKIRSGMLEMSNVDISREFINLIVAQRAYQANARVITTSDQVLQEAMNIKR</sequence>
<comment type="function">
    <text evidence="5">A flexible structure which links the flagellar filament to the drive apparatus in the basal body.</text>
</comment>
<dbReference type="Pfam" id="PF00460">
    <property type="entry name" value="Flg_bb_rod"/>
    <property type="match status" value="1"/>
</dbReference>
<dbReference type="InterPro" id="IPR053967">
    <property type="entry name" value="LlgE_F_G-like_D1"/>
</dbReference>
<dbReference type="InterPro" id="IPR037058">
    <property type="entry name" value="Falgellar_hook_FlgE_sf"/>
</dbReference>
<evidence type="ECO:0000256" key="5">
    <source>
        <dbReference type="RuleBase" id="RU362116"/>
    </source>
</evidence>
<dbReference type="Pfam" id="PF22692">
    <property type="entry name" value="LlgE_F_G_D1"/>
    <property type="match status" value="1"/>
</dbReference>
<dbReference type="InterPro" id="IPR020013">
    <property type="entry name" value="Flagellar_FlgE/F/G"/>
</dbReference>
<dbReference type="GO" id="GO:0071978">
    <property type="term" value="P:bacterial-type flagellum-dependent swarming motility"/>
    <property type="evidence" value="ECO:0007669"/>
    <property type="project" value="TreeGrafter"/>
</dbReference>
<evidence type="ECO:0000259" key="6">
    <source>
        <dbReference type="Pfam" id="PF00460"/>
    </source>
</evidence>
<dbReference type="InterPro" id="IPR011491">
    <property type="entry name" value="FlgE_D2"/>
</dbReference>
<dbReference type="InterPro" id="IPR001444">
    <property type="entry name" value="Flag_bb_rod_N"/>
</dbReference>
<dbReference type="EMBL" id="FXTX01000001">
    <property type="protein sequence ID" value="SMP00651.1"/>
    <property type="molecule type" value="Genomic_DNA"/>
</dbReference>
<evidence type="ECO:0000313" key="10">
    <source>
        <dbReference type="EMBL" id="SMP00651.1"/>
    </source>
</evidence>
<protein>
    <recommendedName>
        <fullName evidence="3 5">Flagellar hook protein FlgE</fullName>
    </recommendedName>
</protein>
<evidence type="ECO:0000313" key="11">
    <source>
        <dbReference type="Proteomes" id="UP001157947"/>
    </source>
</evidence>
<feature type="domain" description="Flagellar basal-body/hook protein C-terminal" evidence="7">
    <location>
        <begin position="572"/>
        <end position="617"/>
    </location>
</feature>
<dbReference type="GO" id="GO:0009425">
    <property type="term" value="C:bacterial-type flagellum basal body"/>
    <property type="evidence" value="ECO:0007669"/>
    <property type="project" value="UniProtKB-SubCell"/>
</dbReference>
<dbReference type="RefSeq" id="WP_265133592.1">
    <property type="nucleotide sequence ID" value="NZ_FXTX01000001.1"/>
</dbReference>
<evidence type="ECO:0000256" key="3">
    <source>
        <dbReference type="ARBA" id="ARBA00019015"/>
    </source>
</evidence>
<dbReference type="InterPro" id="IPR019776">
    <property type="entry name" value="Flagellar_basal_body_rod_CS"/>
</dbReference>
<reference evidence="10" key="1">
    <citation type="submission" date="2017-05" db="EMBL/GenBank/DDBJ databases">
        <authorList>
            <person name="Varghese N."/>
            <person name="Submissions S."/>
        </authorList>
    </citation>
    <scope>NUCLEOTIDE SEQUENCE</scope>
    <source>
        <strain evidence="10">DSM 18763</strain>
    </source>
</reference>
<dbReference type="Pfam" id="PF07559">
    <property type="entry name" value="FlgE_D2"/>
    <property type="match status" value="1"/>
</dbReference>
<evidence type="ECO:0000256" key="4">
    <source>
        <dbReference type="ARBA" id="ARBA00023143"/>
    </source>
</evidence>
<dbReference type="NCBIfam" id="TIGR03506">
    <property type="entry name" value="FlgEFG_subfam"/>
    <property type="match status" value="1"/>
</dbReference>
<gene>
    <name evidence="10" type="ORF">SAMN06264868_101139</name>
</gene>
<dbReference type="InterPro" id="IPR010930">
    <property type="entry name" value="Flg_bb/hook_C_dom"/>
</dbReference>